<organism evidence="2 3">
    <name type="scientific">Myotis brandtii</name>
    <name type="common">Brandt's bat</name>
    <dbReference type="NCBI Taxonomy" id="109478"/>
    <lineage>
        <taxon>Eukaryota</taxon>
        <taxon>Metazoa</taxon>
        <taxon>Chordata</taxon>
        <taxon>Craniata</taxon>
        <taxon>Vertebrata</taxon>
        <taxon>Euteleostomi</taxon>
        <taxon>Mammalia</taxon>
        <taxon>Eutheria</taxon>
        <taxon>Laurasiatheria</taxon>
        <taxon>Chiroptera</taxon>
        <taxon>Yangochiroptera</taxon>
        <taxon>Vespertilionidae</taxon>
        <taxon>Myotis</taxon>
    </lineage>
</organism>
<evidence type="ECO:0000313" key="3">
    <source>
        <dbReference type="Proteomes" id="UP000052978"/>
    </source>
</evidence>
<feature type="compositionally biased region" description="Low complexity" evidence="1">
    <location>
        <begin position="70"/>
        <end position="86"/>
    </location>
</feature>
<name>S7MKM2_MYOBR</name>
<protein>
    <submittedName>
        <fullName evidence="2">Uncharacterized protein</fullName>
    </submittedName>
</protein>
<gene>
    <name evidence="2" type="ORF">D623_10003880</name>
</gene>
<feature type="region of interest" description="Disordered" evidence="1">
    <location>
        <begin position="1"/>
        <end position="109"/>
    </location>
</feature>
<dbReference type="AlphaFoldDB" id="S7MKM2"/>
<evidence type="ECO:0000256" key="1">
    <source>
        <dbReference type="SAM" id="MobiDB-lite"/>
    </source>
</evidence>
<dbReference type="Proteomes" id="UP000052978">
    <property type="component" value="Unassembled WGS sequence"/>
</dbReference>
<keyword evidence="3" id="KW-1185">Reference proteome</keyword>
<dbReference type="EMBL" id="KE161628">
    <property type="protein sequence ID" value="EPQ04701.1"/>
    <property type="molecule type" value="Genomic_DNA"/>
</dbReference>
<proteinExistence type="predicted"/>
<sequence>MQGQGHRDGANSSGMKQGGPGETPRFQGRVSMGTGASPQATDGVAEGAEAETTPPPASQGLCCSHTPRKSSSLASASVSVSGSPPGCRRLMLSSPVPLQDRSGSGSEED</sequence>
<evidence type="ECO:0000313" key="2">
    <source>
        <dbReference type="EMBL" id="EPQ04701.1"/>
    </source>
</evidence>
<reference evidence="2 3" key="1">
    <citation type="journal article" date="2013" name="Nat. Commun.">
        <title>Genome analysis reveals insights into physiology and longevity of the Brandt's bat Myotis brandtii.</title>
        <authorList>
            <person name="Seim I."/>
            <person name="Fang X."/>
            <person name="Xiong Z."/>
            <person name="Lobanov A.V."/>
            <person name="Huang Z."/>
            <person name="Ma S."/>
            <person name="Feng Y."/>
            <person name="Turanov A.A."/>
            <person name="Zhu Y."/>
            <person name="Lenz T.L."/>
            <person name="Gerashchenko M.V."/>
            <person name="Fan D."/>
            <person name="Hee Yim S."/>
            <person name="Yao X."/>
            <person name="Jordan D."/>
            <person name="Xiong Y."/>
            <person name="Ma Y."/>
            <person name="Lyapunov A.N."/>
            <person name="Chen G."/>
            <person name="Kulakova O.I."/>
            <person name="Sun Y."/>
            <person name="Lee S.G."/>
            <person name="Bronson R.T."/>
            <person name="Moskalev A.A."/>
            <person name="Sunyaev S.R."/>
            <person name="Zhang G."/>
            <person name="Krogh A."/>
            <person name="Wang J."/>
            <person name="Gladyshev V.N."/>
        </authorList>
    </citation>
    <scope>NUCLEOTIDE SEQUENCE [LARGE SCALE GENOMIC DNA]</scope>
</reference>
<accession>S7MKM2</accession>